<organism evidence="1 2">
    <name type="scientific">Panagrolaimus sp. JU765</name>
    <dbReference type="NCBI Taxonomy" id="591449"/>
    <lineage>
        <taxon>Eukaryota</taxon>
        <taxon>Metazoa</taxon>
        <taxon>Ecdysozoa</taxon>
        <taxon>Nematoda</taxon>
        <taxon>Chromadorea</taxon>
        <taxon>Rhabditida</taxon>
        <taxon>Tylenchina</taxon>
        <taxon>Panagrolaimomorpha</taxon>
        <taxon>Panagrolaimoidea</taxon>
        <taxon>Panagrolaimidae</taxon>
        <taxon>Panagrolaimus</taxon>
    </lineage>
</organism>
<dbReference type="Proteomes" id="UP000887576">
    <property type="component" value="Unplaced"/>
</dbReference>
<dbReference type="WBParaSite" id="JU765_v2.g2581.t1">
    <property type="protein sequence ID" value="JU765_v2.g2581.t1"/>
    <property type="gene ID" value="JU765_v2.g2581"/>
</dbReference>
<protein>
    <submittedName>
        <fullName evidence="2">7TM GPCR serpentine receptor class x (Srx) domain-containing protein</fullName>
    </submittedName>
</protein>
<proteinExistence type="predicted"/>
<name>A0AC34R1Q2_9BILA</name>
<evidence type="ECO:0000313" key="1">
    <source>
        <dbReference type="Proteomes" id="UP000887576"/>
    </source>
</evidence>
<accession>A0AC34R1Q2</accession>
<reference evidence="2" key="1">
    <citation type="submission" date="2022-11" db="UniProtKB">
        <authorList>
            <consortium name="WormBaseParasite"/>
        </authorList>
    </citation>
    <scope>IDENTIFICATION</scope>
</reference>
<evidence type="ECO:0000313" key="2">
    <source>
        <dbReference type="WBParaSite" id="JU765_v2.g2581.t1"/>
    </source>
</evidence>
<sequence>MDFCTFFYLQKNRQSLNGGFKQNKEIRFFVQACLSSFLYFALIFCFHVLAPLAKNKWQGFLASSVSWELTHTFNGMIMVGFSMKFKIKQERKLVKISEMSRIPTTFS</sequence>